<evidence type="ECO:0000256" key="8">
    <source>
        <dbReference type="RuleBase" id="RU000417"/>
    </source>
</evidence>
<dbReference type="RefSeq" id="WP_092777953.1">
    <property type="nucleotide sequence ID" value="NZ_FORA01000001.1"/>
</dbReference>
<evidence type="ECO:0000256" key="6">
    <source>
        <dbReference type="PROSITE-ProRule" id="PRU01016"/>
    </source>
</evidence>
<dbReference type="GO" id="GO:0044027">
    <property type="term" value="P:negative regulation of gene expression via chromosomal CpG island methylation"/>
    <property type="evidence" value="ECO:0007669"/>
    <property type="project" value="TreeGrafter"/>
</dbReference>
<dbReference type="PROSITE" id="PS51679">
    <property type="entry name" value="SAM_MT_C5"/>
    <property type="match status" value="1"/>
</dbReference>
<dbReference type="GO" id="GO:0032259">
    <property type="term" value="P:methylation"/>
    <property type="evidence" value="ECO:0007669"/>
    <property type="project" value="UniProtKB-KW"/>
</dbReference>
<evidence type="ECO:0000256" key="4">
    <source>
        <dbReference type="ARBA" id="ARBA00022747"/>
    </source>
</evidence>
<dbReference type="Gene3D" id="3.40.50.150">
    <property type="entry name" value="Vaccinia Virus protein VP39"/>
    <property type="match status" value="1"/>
</dbReference>
<accession>A0A1I3J0T0</accession>
<dbReference type="Gene3D" id="3.90.120.10">
    <property type="entry name" value="DNA Methylase, subunit A, domain 2"/>
    <property type="match status" value="1"/>
</dbReference>
<proteinExistence type="inferred from homology"/>
<organism evidence="9 10">
    <name type="scientific">Jannaschia pohangensis</name>
    <dbReference type="NCBI Taxonomy" id="390807"/>
    <lineage>
        <taxon>Bacteria</taxon>
        <taxon>Pseudomonadati</taxon>
        <taxon>Pseudomonadota</taxon>
        <taxon>Alphaproteobacteria</taxon>
        <taxon>Rhodobacterales</taxon>
        <taxon>Roseobacteraceae</taxon>
        <taxon>Jannaschia</taxon>
    </lineage>
</organism>
<dbReference type="GO" id="GO:0003886">
    <property type="term" value="F:DNA (cytosine-5-)-methyltransferase activity"/>
    <property type="evidence" value="ECO:0007669"/>
    <property type="project" value="UniProtKB-EC"/>
</dbReference>
<comment type="similarity">
    <text evidence="6 7">Belongs to the class I-like SAM-binding methyltransferase superfamily. C5-methyltransferase family.</text>
</comment>
<dbReference type="Pfam" id="PF00145">
    <property type="entry name" value="DNA_methylase"/>
    <property type="match status" value="1"/>
</dbReference>
<dbReference type="EMBL" id="FORA01000001">
    <property type="protein sequence ID" value="SFI53706.1"/>
    <property type="molecule type" value="Genomic_DNA"/>
</dbReference>
<dbReference type="EC" id="2.1.1.37" evidence="8"/>
<evidence type="ECO:0000313" key="9">
    <source>
        <dbReference type="EMBL" id="SFI53706.1"/>
    </source>
</evidence>
<reference evidence="9 10" key="1">
    <citation type="submission" date="2016-10" db="EMBL/GenBank/DDBJ databases">
        <authorList>
            <person name="de Groot N.N."/>
        </authorList>
    </citation>
    <scope>NUCLEOTIDE SEQUENCE [LARGE SCALE GENOMIC DNA]</scope>
    <source>
        <strain evidence="9 10">DSM 19073</strain>
    </source>
</reference>
<dbReference type="PRINTS" id="PR00105">
    <property type="entry name" value="C5METTRFRASE"/>
</dbReference>
<dbReference type="STRING" id="390807.SAMN04488095_1165"/>
<gene>
    <name evidence="9" type="ORF">SAMN04488095_1165</name>
</gene>
<keyword evidence="4" id="KW-0680">Restriction system</keyword>
<dbReference type="InterPro" id="IPR029063">
    <property type="entry name" value="SAM-dependent_MTases_sf"/>
</dbReference>
<evidence type="ECO:0000256" key="7">
    <source>
        <dbReference type="RuleBase" id="RU000416"/>
    </source>
</evidence>
<keyword evidence="3 6" id="KW-0949">S-adenosyl-L-methionine</keyword>
<protein>
    <recommendedName>
        <fullName evidence="8">Cytosine-specific methyltransferase</fullName>
        <ecNumber evidence="8">2.1.1.37</ecNumber>
    </recommendedName>
</protein>
<dbReference type="AlphaFoldDB" id="A0A1I3J0T0"/>
<dbReference type="NCBIfam" id="TIGR00675">
    <property type="entry name" value="dcm"/>
    <property type="match status" value="1"/>
</dbReference>
<keyword evidence="10" id="KW-1185">Reference proteome</keyword>
<dbReference type="PANTHER" id="PTHR10629:SF52">
    <property type="entry name" value="DNA (CYTOSINE-5)-METHYLTRANSFERASE 1"/>
    <property type="match status" value="1"/>
</dbReference>
<name>A0A1I3J0T0_9RHOB</name>
<keyword evidence="1 6" id="KW-0489">Methyltransferase</keyword>
<sequence length="379" mass="41640">MSRPTVIDLFCGAGGLSEGLRQAGFDIRAGNDIDLHAGATFAATHPDAKFLPGSIYELTPQDFLDATGLEKGQLDCLAGGPPCQGYSVYNHQRGMHDERSHLFKEYLRIVKGLMPKWLVMENVTGIMSAGEGEAFQAVLAGIRGLGYKVEAKILRAEDYGVPQERRRVVFIGNRIGAPIIWPAKTHGDGLLPFTTIRDALSDLPALANGEDKGITTYRTSPASDFQRELRQGSKSVHNHSASKLGAINIARMQHIPQGGSWRDVPHDLLPAGMKRAKRSDHTKRYGRMRWDGLSCTVLTKCDIHWGAYIHPEQDRSITVREAARIQSFPDWFHFTGPRTEQFVQVGNAVPPMLGKCIGLALLSAVEEQDHEPQLAVATA</sequence>
<evidence type="ECO:0000256" key="1">
    <source>
        <dbReference type="ARBA" id="ARBA00022603"/>
    </source>
</evidence>
<dbReference type="InterPro" id="IPR050390">
    <property type="entry name" value="C5-Methyltransferase"/>
</dbReference>
<dbReference type="GO" id="GO:0003677">
    <property type="term" value="F:DNA binding"/>
    <property type="evidence" value="ECO:0007669"/>
    <property type="project" value="TreeGrafter"/>
</dbReference>
<evidence type="ECO:0000256" key="2">
    <source>
        <dbReference type="ARBA" id="ARBA00022679"/>
    </source>
</evidence>
<keyword evidence="2 6" id="KW-0808">Transferase</keyword>
<dbReference type="GO" id="GO:0009307">
    <property type="term" value="P:DNA restriction-modification system"/>
    <property type="evidence" value="ECO:0007669"/>
    <property type="project" value="UniProtKB-KW"/>
</dbReference>
<evidence type="ECO:0000256" key="5">
    <source>
        <dbReference type="ARBA" id="ARBA00047422"/>
    </source>
</evidence>
<evidence type="ECO:0000256" key="3">
    <source>
        <dbReference type="ARBA" id="ARBA00022691"/>
    </source>
</evidence>
<feature type="active site" evidence="6">
    <location>
        <position position="83"/>
    </location>
</feature>
<dbReference type="InterPro" id="IPR018117">
    <property type="entry name" value="C5_DNA_meth_AS"/>
</dbReference>
<dbReference type="PROSITE" id="PS00094">
    <property type="entry name" value="C5_MTASE_1"/>
    <property type="match status" value="1"/>
</dbReference>
<dbReference type="OrthoDB" id="9813719at2"/>
<dbReference type="SUPFAM" id="SSF53335">
    <property type="entry name" value="S-adenosyl-L-methionine-dependent methyltransferases"/>
    <property type="match status" value="1"/>
</dbReference>
<dbReference type="PANTHER" id="PTHR10629">
    <property type="entry name" value="CYTOSINE-SPECIFIC METHYLTRANSFERASE"/>
    <property type="match status" value="1"/>
</dbReference>
<evidence type="ECO:0000313" key="10">
    <source>
        <dbReference type="Proteomes" id="UP000199110"/>
    </source>
</evidence>
<comment type="catalytic activity">
    <reaction evidence="5 8">
        <text>a 2'-deoxycytidine in DNA + S-adenosyl-L-methionine = a 5-methyl-2'-deoxycytidine in DNA + S-adenosyl-L-homocysteine + H(+)</text>
        <dbReference type="Rhea" id="RHEA:13681"/>
        <dbReference type="Rhea" id="RHEA-COMP:11369"/>
        <dbReference type="Rhea" id="RHEA-COMP:11370"/>
        <dbReference type="ChEBI" id="CHEBI:15378"/>
        <dbReference type="ChEBI" id="CHEBI:57856"/>
        <dbReference type="ChEBI" id="CHEBI:59789"/>
        <dbReference type="ChEBI" id="CHEBI:85452"/>
        <dbReference type="ChEBI" id="CHEBI:85454"/>
        <dbReference type="EC" id="2.1.1.37"/>
    </reaction>
</comment>
<dbReference type="InterPro" id="IPR001525">
    <property type="entry name" value="C5_MeTfrase"/>
</dbReference>
<dbReference type="Proteomes" id="UP000199110">
    <property type="component" value="Unassembled WGS sequence"/>
</dbReference>